<dbReference type="AlphaFoldDB" id="X1V965"/>
<dbReference type="GO" id="GO:0140359">
    <property type="term" value="F:ABC-type transporter activity"/>
    <property type="evidence" value="ECO:0007669"/>
    <property type="project" value="InterPro"/>
</dbReference>
<evidence type="ECO:0000256" key="4">
    <source>
        <dbReference type="ARBA" id="ARBA00022741"/>
    </source>
</evidence>
<evidence type="ECO:0000259" key="8">
    <source>
        <dbReference type="PROSITE" id="PS50893"/>
    </source>
</evidence>
<protein>
    <recommendedName>
        <fullName evidence="8">ABC transporter domain-containing protein</fullName>
    </recommendedName>
</protein>
<dbReference type="InterPro" id="IPR043926">
    <property type="entry name" value="ABCG_dom"/>
</dbReference>
<dbReference type="InterPro" id="IPR027417">
    <property type="entry name" value="P-loop_NTPase"/>
</dbReference>
<evidence type="ECO:0000256" key="1">
    <source>
        <dbReference type="ARBA" id="ARBA00004141"/>
    </source>
</evidence>
<sequence>GRLIGIMGASGAGKSTLLNVLNGTYVPSSGEVLINGVNIHTEKEKIEGIIGHVSQDDLLIEELTVFQNLYFNAKLCFNNYTEWELVDTVNKTLKNLGLFEIKDMKVGSPLNKKISGGQRKRLNIALELIREPPVLFLDEPTSGLSSRDSENILDLLKELALKGKLVFVVIHQPASDLFKMFDKLIILDTGGWLIYNGDPVESIIYFKSRIQHANWNESECHVCGNVTPEQIFNIVESNVLDE</sequence>
<dbReference type="SUPFAM" id="SSF52540">
    <property type="entry name" value="P-loop containing nucleoside triphosphate hydrolases"/>
    <property type="match status" value="1"/>
</dbReference>
<dbReference type="GO" id="GO:0016887">
    <property type="term" value="F:ATP hydrolysis activity"/>
    <property type="evidence" value="ECO:0007669"/>
    <property type="project" value="InterPro"/>
</dbReference>
<keyword evidence="7" id="KW-0472">Membrane</keyword>
<evidence type="ECO:0000256" key="7">
    <source>
        <dbReference type="ARBA" id="ARBA00023136"/>
    </source>
</evidence>
<evidence type="ECO:0000313" key="9">
    <source>
        <dbReference type="EMBL" id="GAJ09466.1"/>
    </source>
</evidence>
<evidence type="ECO:0000256" key="3">
    <source>
        <dbReference type="ARBA" id="ARBA00022692"/>
    </source>
</evidence>
<evidence type="ECO:0000256" key="6">
    <source>
        <dbReference type="ARBA" id="ARBA00022989"/>
    </source>
</evidence>
<dbReference type="Gene3D" id="3.40.50.300">
    <property type="entry name" value="P-loop containing nucleotide triphosphate hydrolases"/>
    <property type="match status" value="1"/>
</dbReference>
<reference evidence="9" key="1">
    <citation type="journal article" date="2014" name="Front. Microbiol.">
        <title>High frequency of phylogenetically diverse reductive dehalogenase-homologous genes in deep subseafloor sedimentary metagenomes.</title>
        <authorList>
            <person name="Kawai M."/>
            <person name="Futagami T."/>
            <person name="Toyoda A."/>
            <person name="Takaki Y."/>
            <person name="Nishi S."/>
            <person name="Hori S."/>
            <person name="Arai W."/>
            <person name="Tsubouchi T."/>
            <person name="Morono Y."/>
            <person name="Uchiyama I."/>
            <person name="Ito T."/>
            <person name="Fujiyama A."/>
            <person name="Inagaki F."/>
            <person name="Takami H."/>
        </authorList>
    </citation>
    <scope>NUCLEOTIDE SEQUENCE</scope>
    <source>
        <strain evidence="9">Expedition CK06-06</strain>
    </source>
</reference>
<dbReference type="InterPro" id="IPR017871">
    <property type="entry name" value="ABC_transporter-like_CS"/>
</dbReference>
<dbReference type="GO" id="GO:0005524">
    <property type="term" value="F:ATP binding"/>
    <property type="evidence" value="ECO:0007669"/>
    <property type="project" value="UniProtKB-KW"/>
</dbReference>
<feature type="non-terminal residue" evidence="9">
    <location>
        <position position="242"/>
    </location>
</feature>
<dbReference type="PANTHER" id="PTHR48041:SF91">
    <property type="entry name" value="ABC TRANSPORTER G FAMILY MEMBER 28"/>
    <property type="match status" value="1"/>
</dbReference>
<dbReference type="PANTHER" id="PTHR48041">
    <property type="entry name" value="ABC TRANSPORTER G FAMILY MEMBER 28"/>
    <property type="match status" value="1"/>
</dbReference>
<keyword evidence="2" id="KW-0813">Transport</keyword>
<dbReference type="PROSITE" id="PS00211">
    <property type="entry name" value="ABC_TRANSPORTER_1"/>
    <property type="match status" value="1"/>
</dbReference>
<keyword evidence="3" id="KW-0812">Transmembrane</keyword>
<evidence type="ECO:0000256" key="2">
    <source>
        <dbReference type="ARBA" id="ARBA00022448"/>
    </source>
</evidence>
<comment type="subcellular location">
    <subcellularLocation>
        <location evidence="1">Membrane</location>
        <topology evidence="1">Multi-pass membrane protein</topology>
    </subcellularLocation>
</comment>
<dbReference type="Pfam" id="PF19055">
    <property type="entry name" value="ABC2_membrane_7"/>
    <property type="match status" value="1"/>
</dbReference>
<accession>X1V965</accession>
<gene>
    <name evidence="9" type="ORF">S12H4_50874</name>
</gene>
<evidence type="ECO:0000256" key="5">
    <source>
        <dbReference type="ARBA" id="ARBA00022840"/>
    </source>
</evidence>
<dbReference type="EMBL" id="BARW01032089">
    <property type="protein sequence ID" value="GAJ09466.1"/>
    <property type="molecule type" value="Genomic_DNA"/>
</dbReference>
<proteinExistence type="predicted"/>
<keyword evidence="6" id="KW-1133">Transmembrane helix</keyword>
<dbReference type="InterPro" id="IPR050352">
    <property type="entry name" value="ABCG_transporters"/>
</dbReference>
<organism evidence="9">
    <name type="scientific">marine sediment metagenome</name>
    <dbReference type="NCBI Taxonomy" id="412755"/>
    <lineage>
        <taxon>unclassified sequences</taxon>
        <taxon>metagenomes</taxon>
        <taxon>ecological metagenomes</taxon>
    </lineage>
</organism>
<dbReference type="PROSITE" id="PS50893">
    <property type="entry name" value="ABC_TRANSPORTER_2"/>
    <property type="match status" value="1"/>
</dbReference>
<dbReference type="Pfam" id="PF00005">
    <property type="entry name" value="ABC_tran"/>
    <property type="match status" value="1"/>
</dbReference>
<name>X1V965_9ZZZZ</name>
<feature type="domain" description="ABC transporter" evidence="8">
    <location>
        <begin position="1"/>
        <end position="215"/>
    </location>
</feature>
<dbReference type="SMART" id="SM00382">
    <property type="entry name" value="AAA"/>
    <property type="match status" value="1"/>
</dbReference>
<dbReference type="InterPro" id="IPR003439">
    <property type="entry name" value="ABC_transporter-like_ATP-bd"/>
</dbReference>
<dbReference type="GO" id="GO:0016020">
    <property type="term" value="C:membrane"/>
    <property type="evidence" value="ECO:0007669"/>
    <property type="project" value="UniProtKB-SubCell"/>
</dbReference>
<keyword evidence="4" id="KW-0547">Nucleotide-binding</keyword>
<feature type="non-terminal residue" evidence="9">
    <location>
        <position position="1"/>
    </location>
</feature>
<comment type="caution">
    <text evidence="9">The sequence shown here is derived from an EMBL/GenBank/DDBJ whole genome shotgun (WGS) entry which is preliminary data.</text>
</comment>
<dbReference type="InterPro" id="IPR003593">
    <property type="entry name" value="AAA+_ATPase"/>
</dbReference>
<keyword evidence="5" id="KW-0067">ATP-binding</keyword>